<organism evidence="2">
    <name type="scientific">Anguilla anguilla</name>
    <name type="common">European freshwater eel</name>
    <name type="synonym">Muraena anguilla</name>
    <dbReference type="NCBI Taxonomy" id="7936"/>
    <lineage>
        <taxon>Eukaryota</taxon>
        <taxon>Metazoa</taxon>
        <taxon>Chordata</taxon>
        <taxon>Craniata</taxon>
        <taxon>Vertebrata</taxon>
        <taxon>Euteleostomi</taxon>
        <taxon>Actinopterygii</taxon>
        <taxon>Neopterygii</taxon>
        <taxon>Teleostei</taxon>
        <taxon>Anguilliformes</taxon>
        <taxon>Anguillidae</taxon>
        <taxon>Anguilla</taxon>
    </lineage>
</organism>
<protein>
    <submittedName>
        <fullName evidence="2">Uncharacterized protein</fullName>
    </submittedName>
</protein>
<evidence type="ECO:0000313" key="2">
    <source>
        <dbReference type="EMBL" id="JAH76884.1"/>
    </source>
</evidence>
<evidence type="ECO:0000256" key="1">
    <source>
        <dbReference type="SAM" id="MobiDB-lite"/>
    </source>
</evidence>
<feature type="compositionally biased region" description="Polar residues" evidence="1">
    <location>
        <begin position="16"/>
        <end position="25"/>
    </location>
</feature>
<proteinExistence type="predicted"/>
<dbReference type="EMBL" id="GBXM01031693">
    <property type="protein sequence ID" value="JAH76884.1"/>
    <property type="molecule type" value="Transcribed_RNA"/>
</dbReference>
<feature type="region of interest" description="Disordered" evidence="1">
    <location>
        <begin position="1"/>
        <end position="25"/>
    </location>
</feature>
<name>A0A0E9VFI5_ANGAN</name>
<reference evidence="2" key="2">
    <citation type="journal article" date="2015" name="Fish Shellfish Immunol.">
        <title>Early steps in the European eel (Anguilla anguilla)-Vibrio vulnificus interaction in the gills: Role of the RtxA13 toxin.</title>
        <authorList>
            <person name="Callol A."/>
            <person name="Pajuelo D."/>
            <person name="Ebbesson L."/>
            <person name="Teles M."/>
            <person name="MacKenzie S."/>
            <person name="Amaro C."/>
        </authorList>
    </citation>
    <scope>NUCLEOTIDE SEQUENCE</scope>
</reference>
<dbReference type="AlphaFoldDB" id="A0A0E9VFI5"/>
<sequence>MFSPQPFTGIEFSPSGKKTASFSCK</sequence>
<accession>A0A0E9VFI5</accession>
<reference evidence="2" key="1">
    <citation type="submission" date="2014-11" db="EMBL/GenBank/DDBJ databases">
        <authorList>
            <person name="Amaro Gonzalez C."/>
        </authorList>
    </citation>
    <scope>NUCLEOTIDE SEQUENCE</scope>
</reference>